<reference evidence="3 4" key="1">
    <citation type="submission" date="2018-05" db="EMBL/GenBank/DDBJ databases">
        <title>The Hungate 1000. A catalogue of reference genomes from the rumen microbiome.</title>
        <authorList>
            <person name="Kelly W."/>
        </authorList>
    </citation>
    <scope>NUCLEOTIDE SEQUENCE [LARGE SCALE GENOMIC DNA]</scope>
    <source>
        <strain evidence="3 4">NLAE-zl-C242</strain>
    </source>
</reference>
<sequence length="158" mass="18388">MKKNIEVPTTRYHRLLTILSRIILIGTFVYLIIRWGQFPDRIPAHFNGAGEIDRWGGKYELLFCPVASVLLYLFIGALEQHPEVWNTGVTITSENKYRIYALLKNMIVTLRFVIVLTFSFITINSSFARPLPVWFTAVSLLMVFGPMAYFMIQIIRRR</sequence>
<feature type="transmembrane region" description="Helical" evidence="1">
    <location>
        <begin position="59"/>
        <end position="78"/>
    </location>
</feature>
<evidence type="ECO:0000313" key="3">
    <source>
        <dbReference type="EMBL" id="PWJ31288.1"/>
    </source>
</evidence>
<keyword evidence="1" id="KW-0812">Transmembrane</keyword>
<feature type="transmembrane region" description="Helical" evidence="1">
    <location>
        <begin position="99"/>
        <end position="121"/>
    </location>
</feature>
<dbReference type="OrthoDB" id="9808690at2"/>
<comment type="caution">
    <text evidence="3">The sequence shown here is derived from an EMBL/GenBank/DDBJ whole genome shotgun (WGS) entry which is preliminary data.</text>
</comment>
<dbReference type="InterPro" id="IPR012867">
    <property type="entry name" value="DUF1648"/>
</dbReference>
<dbReference type="AlphaFoldDB" id="A0A2Y9BA55"/>
<keyword evidence="1" id="KW-0472">Membrane</keyword>
<evidence type="ECO:0000313" key="4">
    <source>
        <dbReference type="Proteomes" id="UP000245845"/>
    </source>
</evidence>
<dbReference type="Proteomes" id="UP000245845">
    <property type="component" value="Unassembled WGS sequence"/>
</dbReference>
<organism evidence="3 4">
    <name type="scientific">Faecalicatena orotica</name>
    <dbReference type="NCBI Taxonomy" id="1544"/>
    <lineage>
        <taxon>Bacteria</taxon>
        <taxon>Bacillati</taxon>
        <taxon>Bacillota</taxon>
        <taxon>Clostridia</taxon>
        <taxon>Lachnospirales</taxon>
        <taxon>Lachnospiraceae</taxon>
        <taxon>Faecalicatena</taxon>
    </lineage>
</organism>
<proteinExistence type="predicted"/>
<keyword evidence="4" id="KW-1185">Reference proteome</keyword>
<dbReference type="Pfam" id="PF07853">
    <property type="entry name" value="DUF1648"/>
    <property type="match status" value="1"/>
</dbReference>
<accession>A0A2Y9BA55</accession>
<evidence type="ECO:0000256" key="1">
    <source>
        <dbReference type="SAM" id="Phobius"/>
    </source>
</evidence>
<keyword evidence="1" id="KW-1133">Transmembrane helix</keyword>
<feature type="transmembrane region" description="Helical" evidence="1">
    <location>
        <begin position="12"/>
        <end position="33"/>
    </location>
</feature>
<evidence type="ECO:0000259" key="2">
    <source>
        <dbReference type="Pfam" id="PF07853"/>
    </source>
</evidence>
<protein>
    <submittedName>
        <fullName evidence="3">Uncharacterized protein DUF1648</fullName>
    </submittedName>
</protein>
<name>A0A2Y9BA55_9FIRM</name>
<feature type="transmembrane region" description="Helical" evidence="1">
    <location>
        <begin position="133"/>
        <end position="152"/>
    </location>
</feature>
<dbReference type="EMBL" id="QGDL01000002">
    <property type="protein sequence ID" value="PWJ31288.1"/>
    <property type="molecule type" value="Genomic_DNA"/>
</dbReference>
<feature type="domain" description="DUF1648" evidence="2">
    <location>
        <begin position="22"/>
        <end position="66"/>
    </location>
</feature>
<gene>
    <name evidence="3" type="ORF">A8806_102144</name>
</gene>
<dbReference type="RefSeq" id="WP_109730007.1">
    <property type="nucleotide sequence ID" value="NZ_BAAACK010000006.1"/>
</dbReference>